<dbReference type="PANTHER" id="PTHR41542:SF1">
    <property type="entry name" value="BLL5807 PROTEIN"/>
    <property type="match status" value="1"/>
</dbReference>
<keyword evidence="2" id="KW-0812">Transmembrane</keyword>
<keyword evidence="2" id="KW-1133">Transmembrane helix</keyword>
<dbReference type="KEGG" id="care:LT85_4364"/>
<dbReference type="HOGENOM" id="CLU_052470_0_0_4"/>
<feature type="region of interest" description="Disordered" evidence="1">
    <location>
        <begin position="30"/>
        <end position="49"/>
    </location>
</feature>
<dbReference type="InterPro" id="IPR007379">
    <property type="entry name" value="Tim44-like_dom"/>
</dbReference>
<feature type="signal peptide" evidence="3">
    <location>
        <begin position="1"/>
        <end position="19"/>
    </location>
</feature>
<feature type="transmembrane region" description="Helical" evidence="2">
    <location>
        <begin position="48"/>
        <end position="71"/>
    </location>
</feature>
<dbReference type="SUPFAM" id="SSF54427">
    <property type="entry name" value="NTF2-like"/>
    <property type="match status" value="1"/>
</dbReference>
<dbReference type="Gene3D" id="3.10.450.240">
    <property type="match status" value="1"/>
</dbReference>
<proteinExistence type="predicted"/>
<reference evidence="6" key="1">
    <citation type="journal article" date="2014" name="Soil Biol. Biochem.">
        <title>Structure and function of bacterial communities in ageing soils: Insights from the Mendocino ecological staircase.</title>
        <authorList>
            <person name="Uroz S."/>
            <person name="Tech J.J."/>
            <person name="Sawaya N.A."/>
            <person name="Frey-Klett P."/>
            <person name="Leveau J.H.J."/>
        </authorList>
    </citation>
    <scope>NUCLEOTIDE SEQUENCE [LARGE SCALE GENOMIC DNA]</scope>
    <source>
        <strain evidence="6">Cal35</strain>
    </source>
</reference>
<sequence length="315" mass="32770">MKKLFVALIVVAMTFSAGISTVEAKRMGGGGSFGKKSQSMNRQATPPQAAKPAAAAAAPAAAGAAGAAAAAKPSMWKGMLGGALLGLGLGALLSSMGLGGAMAGMISNMIMIALFAFAAMFIYKLVRRKMANGSAANNGMRPAFATAAPSSFTPEIASRIEQPMQRTAFDAAPATAAVGAAATGAAWGVPVDFDTAGFLRHAKTYFLRLQAAWDKADSNDISEFTTPEMFAELRMQLQERGASENHTDVVTLDAQLLGIDTVDNDYLASVRFTGMIKEDENMAAAPFSEIWNLSKPTEGQGGWILAGIEQEEKTS</sequence>
<feature type="chain" id="PRO_5001983781" evidence="3">
    <location>
        <begin position="20"/>
        <end position="315"/>
    </location>
</feature>
<dbReference type="InterPro" id="IPR032710">
    <property type="entry name" value="NTF2-like_dom_sf"/>
</dbReference>
<evidence type="ECO:0000313" key="6">
    <source>
        <dbReference type="Proteomes" id="UP000030302"/>
    </source>
</evidence>
<dbReference type="SMART" id="SM00978">
    <property type="entry name" value="Tim44"/>
    <property type="match status" value="1"/>
</dbReference>
<keyword evidence="2" id="KW-0472">Membrane</keyword>
<feature type="transmembrane region" description="Helical" evidence="2">
    <location>
        <begin position="109"/>
        <end position="126"/>
    </location>
</feature>
<dbReference type="Proteomes" id="UP000030302">
    <property type="component" value="Chromosome"/>
</dbReference>
<keyword evidence="6" id="KW-1185">Reference proteome</keyword>
<evidence type="ECO:0000256" key="3">
    <source>
        <dbReference type="SAM" id="SignalP"/>
    </source>
</evidence>
<evidence type="ECO:0000313" key="5">
    <source>
        <dbReference type="EMBL" id="AIY43522.1"/>
    </source>
</evidence>
<evidence type="ECO:0000256" key="1">
    <source>
        <dbReference type="SAM" id="MobiDB-lite"/>
    </source>
</evidence>
<organism evidence="5 6">
    <name type="scientific">Collimonas arenae</name>
    <dbReference type="NCBI Taxonomy" id="279058"/>
    <lineage>
        <taxon>Bacteria</taxon>
        <taxon>Pseudomonadati</taxon>
        <taxon>Pseudomonadota</taxon>
        <taxon>Betaproteobacteria</taxon>
        <taxon>Burkholderiales</taxon>
        <taxon>Oxalobacteraceae</taxon>
        <taxon>Collimonas</taxon>
    </lineage>
</organism>
<dbReference type="AlphaFoldDB" id="A0A0A1FKR9"/>
<dbReference type="OrthoDB" id="5297955at2"/>
<dbReference type="RefSeq" id="WP_038493072.1">
    <property type="nucleotide sequence ID" value="NZ_CP009962.1"/>
</dbReference>
<accession>A0A0A1FKR9</accession>
<dbReference type="EMBL" id="CP009962">
    <property type="protein sequence ID" value="AIY43522.1"/>
    <property type="molecule type" value="Genomic_DNA"/>
</dbReference>
<name>A0A0A1FKR9_9BURK</name>
<dbReference type="PANTHER" id="PTHR41542">
    <property type="entry name" value="BLL5807 PROTEIN"/>
    <property type="match status" value="1"/>
</dbReference>
<dbReference type="STRING" id="279058.LT85_4364"/>
<gene>
    <name evidence="5" type="ORF">LT85_4364</name>
</gene>
<feature type="transmembrane region" description="Helical" evidence="2">
    <location>
        <begin position="83"/>
        <end position="103"/>
    </location>
</feature>
<dbReference type="Pfam" id="PF04280">
    <property type="entry name" value="Tim44"/>
    <property type="match status" value="1"/>
</dbReference>
<protein>
    <submittedName>
        <fullName evidence="5">Putative membrane protein</fullName>
    </submittedName>
</protein>
<feature type="domain" description="Tim44-like" evidence="4">
    <location>
        <begin position="179"/>
        <end position="310"/>
    </location>
</feature>
<keyword evidence="3" id="KW-0732">Signal</keyword>
<evidence type="ECO:0000259" key="4">
    <source>
        <dbReference type="SMART" id="SM00978"/>
    </source>
</evidence>
<evidence type="ECO:0000256" key="2">
    <source>
        <dbReference type="SAM" id="Phobius"/>
    </source>
</evidence>